<gene>
    <name evidence="2" type="ORF">S01H4_15423</name>
</gene>
<evidence type="ECO:0000256" key="1">
    <source>
        <dbReference type="SAM" id="Phobius"/>
    </source>
</evidence>
<sequence length="155" mass="18111">MNKAELESTIETRKRNKWQLFQIFLKTGRRRVTLSVICGTLIFLAITSLVMIVYTYRYDTFQALQEEKNWFSDGLVSISSNSYEPGTFNLSADYINNVTQDYTKMVNDLFPDISFRNQTTALSTQIYTFDPTIPGEPWLNHEIMTFDNRTYTLLI</sequence>
<organism evidence="2">
    <name type="scientific">marine sediment metagenome</name>
    <dbReference type="NCBI Taxonomy" id="412755"/>
    <lineage>
        <taxon>unclassified sequences</taxon>
        <taxon>metagenomes</taxon>
        <taxon>ecological metagenomes</taxon>
    </lineage>
</organism>
<protein>
    <submittedName>
        <fullName evidence="2">Uncharacterized protein</fullName>
    </submittedName>
</protein>
<reference evidence="2" key="1">
    <citation type="journal article" date="2014" name="Front. Microbiol.">
        <title>High frequency of phylogenetically diverse reductive dehalogenase-homologous genes in deep subseafloor sedimentary metagenomes.</title>
        <authorList>
            <person name="Kawai M."/>
            <person name="Futagami T."/>
            <person name="Toyoda A."/>
            <person name="Takaki Y."/>
            <person name="Nishi S."/>
            <person name="Hori S."/>
            <person name="Arai W."/>
            <person name="Tsubouchi T."/>
            <person name="Morono Y."/>
            <person name="Uchiyama I."/>
            <person name="Ito T."/>
            <person name="Fujiyama A."/>
            <person name="Inagaki F."/>
            <person name="Takami H."/>
        </authorList>
    </citation>
    <scope>NUCLEOTIDE SEQUENCE</scope>
    <source>
        <strain evidence="2">Expedition CK06-06</strain>
    </source>
</reference>
<keyword evidence="1" id="KW-1133">Transmembrane helix</keyword>
<keyword evidence="1" id="KW-0812">Transmembrane</keyword>
<keyword evidence="1" id="KW-0472">Membrane</keyword>
<accession>X0ZI49</accession>
<name>X0ZI49_9ZZZZ</name>
<dbReference type="EMBL" id="BART01006761">
    <property type="protein sequence ID" value="GAG69315.1"/>
    <property type="molecule type" value="Genomic_DNA"/>
</dbReference>
<evidence type="ECO:0000313" key="2">
    <source>
        <dbReference type="EMBL" id="GAG69315.1"/>
    </source>
</evidence>
<feature type="transmembrane region" description="Helical" evidence="1">
    <location>
        <begin position="32"/>
        <end position="56"/>
    </location>
</feature>
<proteinExistence type="predicted"/>
<dbReference type="AlphaFoldDB" id="X0ZI49"/>
<comment type="caution">
    <text evidence="2">The sequence shown here is derived from an EMBL/GenBank/DDBJ whole genome shotgun (WGS) entry which is preliminary data.</text>
</comment>